<gene>
    <name evidence="2" type="ORF">FPZ12_023830</name>
</gene>
<dbReference type="PRINTS" id="PR00412">
    <property type="entry name" value="EPOXHYDRLASE"/>
</dbReference>
<dbReference type="InterPro" id="IPR000073">
    <property type="entry name" value="AB_hydrolase_1"/>
</dbReference>
<comment type="caution">
    <text evidence="2">The sequence shown here is derived from an EMBL/GenBank/DDBJ whole genome shotgun (WGS) entry which is preliminary data.</text>
</comment>
<name>A0A5N0UZ04_9PSEU</name>
<dbReference type="SUPFAM" id="SSF53474">
    <property type="entry name" value="alpha/beta-Hydrolases"/>
    <property type="match status" value="1"/>
</dbReference>
<sequence length="268" mass="28746">MITSHGLTVDHTEHGPAQGRPLVLLAGFLAPATSWRHQVPALAAAGYRVFAVDLPGHGTAGPQPDGTGMDERADALAEFLSAPGLRGVTLIGGSMGGNTIWAYLSRYSADRLRSIVIVDQTPKMLNTPDWPHGYYGYEPGNAETFFANGIPRTGHGTPVWRRGKRLLRLLQAMGGAPRLPLTAADRALLQDHARRDWRETLRDNDIPALFVAGEESELWPCTHAAASAALMPRGRAAIIAKAGHATNVEQPEAFNRGVLSFLTDPGVP</sequence>
<evidence type="ECO:0000313" key="2">
    <source>
        <dbReference type="EMBL" id="KAA9157923.1"/>
    </source>
</evidence>
<proteinExistence type="predicted"/>
<dbReference type="Proteomes" id="UP000319769">
    <property type="component" value="Unassembled WGS sequence"/>
</dbReference>
<dbReference type="Gene3D" id="3.40.50.1820">
    <property type="entry name" value="alpha/beta hydrolase"/>
    <property type="match status" value="1"/>
</dbReference>
<dbReference type="PRINTS" id="PR00111">
    <property type="entry name" value="ABHYDROLASE"/>
</dbReference>
<dbReference type="InterPro" id="IPR000639">
    <property type="entry name" value="Epox_hydrolase-like"/>
</dbReference>
<dbReference type="InterPro" id="IPR050228">
    <property type="entry name" value="Carboxylesterase_BioH"/>
</dbReference>
<dbReference type="AlphaFoldDB" id="A0A5N0UZ04"/>
<keyword evidence="2" id="KW-0378">Hydrolase</keyword>
<organism evidence="2 3">
    <name type="scientific">Amycolatopsis acidicola</name>
    <dbReference type="NCBI Taxonomy" id="2596893"/>
    <lineage>
        <taxon>Bacteria</taxon>
        <taxon>Bacillati</taxon>
        <taxon>Actinomycetota</taxon>
        <taxon>Actinomycetes</taxon>
        <taxon>Pseudonocardiales</taxon>
        <taxon>Pseudonocardiaceae</taxon>
        <taxon>Amycolatopsis</taxon>
    </lineage>
</organism>
<dbReference type="EMBL" id="VMNW02000038">
    <property type="protein sequence ID" value="KAA9157923.1"/>
    <property type="molecule type" value="Genomic_DNA"/>
</dbReference>
<feature type="domain" description="AB hydrolase-1" evidence="1">
    <location>
        <begin position="21"/>
        <end position="249"/>
    </location>
</feature>
<dbReference type="Pfam" id="PF00561">
    <property type="entry name" value="Abhydrolase_1"/>
    <property type="match status" value="1"/>
</dbReference>
<dbReference type="RefSeq" id="WP_144751654.1">
    <property type="nucleotide sequence ID" value="NZ_VMNW02000038.1"/>
</dbReference>
<dbReference type="PANTHER" id="PTHR43194:SF2">
    <property type="entry name" value="PEROXISOMAL MEMBRANE PROTEIN LPX1"/>
    <property type="match status" value="1"/>
</dbReference>
<evidence type="ECO:0000259" key="1">
    <source>
        <dbReference type="Pfam" id="PF00561"/>
    </source>
</evidence>
<reference evidence="2" key="1">
    <citation type="submission" date="2019-09" db="EMBL/GenBank/DDBJ databases">
        <authorList>
            <person name="Teo W.F.A."/>
            <person name="Duangmal K."/>
        </authorList>
    </citation>
    <scope>NUCLEOTIDE SEQUENCE [LARGE SCALE GENOMIC DNA]</scope>
    <source>
        <strain evidence="2">K81G1</strain>
    </source>
</reference>
<dbReference type="InterPro" id="IPR029058">
    <property type="entry name" value="AB_hydrolase_fold"/>
</dbReference>
<dbReference type="OrthoDB" id="27092at2"/>
<dbReference type="PANTHER" id="PTHR43194">
    <property type="entry name" value="HYDROLASE ALPHA/BETA FOLD FAMILY"/>
    <property type="match status" value="1"/>
</dbReference>
<evidence type="ECO:0000313" key="3">
    <source>
        <dbReference type="Proteomes" id="UP000319769"/>
    </source>
</evidence>
<protein>
    <submittedName>
        <fullName evidence="2">Alpha/beta hydrolase</fullName>
    </submittedName>
</protein>
<accession>A0A5N0UZ04</accession>
<dbReference type="GO" id="GO:0016787">
    <property type="term" value="F:hydrolase activity"/>
    <property type="evidence" value="ECO:0007669"/>
    <property type="project" value="UniProtKB-KW"/>
</dbReference>
<keyword evidence="3" id="KW-1185">Reference proteome</keyword>